<keyword evidence="3" id="KW-0119">Carbohydrate metabolism</keyword>
<sequence>MGRFLTSTALAALVAFPGLIPGVHAQNEAALWSQCGGLNWTGPTNCVSGAVCTKWNDWFSQCVPGATTSSTSSARSTSTSTSISKTSSSSTSKATTSSTSTRTTLTTSTRTTSTTSSASSSSTVDPCALKYLISFGDSYSQTGFDINGNKPSSSNPLGNPPLPGWTASGGLNWVGFLASQYNTSTLLAYNFAYGGATTNATIVPPYAPTVLSFIDQVAQFSGSIASKPSYAPWGDNALFGVWIGVNDVGNTWWKSDYDQIVAQIMDSYFGQLQILYNAGARNFVLLTVPPIHRTPAFIAQGNQQAVAAAIAKYNAALSTRLAAFTTKNSGTTSKIVDTTVPFNTALDNPTAYGAPDATCYNEDGKSCLWFNDYHPGIEINRLVAKAVADAWKDSYF</sequence>
<evidence type="ECO:0000259" key="7">
    <source>
        <dbReference type="PROSITE" id="PS51164"/>
    </source>
</evidence>
<accession>A0AAN6TTY8</accession>
<feature type="region of interest" description="Disordered" evidence="5">
    <location>
        <begin position="66"/>
        <end position="123"/>
    </location>
</feature>
<reference evidence="8" key="2">
    <citation type="submission" date="2023-05" db="EMBL/GenBank/DDBJ databases">
        <authorList>
            <consortium name="Lawrence Berkeley National Laboratory"/>
            <person name="Steindorff A."/>
            <person name="Hensen N."/>
            <person name="Bonometti L."/>
            <person name="Westerberg I."/>
            <person name="Brannstrom I.O."/>
            <person name="Guillou S."/>
            <person name="Cros-Aarteil S."/>
            <person name="Calhoun S."/>
            <person name="Haridas S."/>
            <person name="Kuo A."/>
            <person name="Mondo S."/>
            <person name="Pangilinan J."/>
            <person name="Riley R."/>
            <person name="Labutti K."/>
            <person name="Andreopoulos B."/>
            <person name="Lipzen A."/>
            <person name="Chen C."/>
            <person name="Yanf M."/>
            <person name="Daum C."/>
            <person name="Ng V."/>
            <person name="Clum A."/>
            <person name="Ohm R."/>
            <person name="Martin F."/>
            <person name="Silar P."/>
            <person name="Natvig D."/>
            <person name="Lalanne C."/>
            <person name="Gautier V."/>
            <person name="Ament-Velasquez S.L."/>
            <person name="Kruys A."/>
            <person name="Hutchinson M.I."/>
            <person name="Powell A.J."/>
            <person name="Barry K."/>
            <person name="Miller A.N."/>
            <person name="Grigoriev I.V."/>
            <person name="Debuchy R."/>
            <person name="Gladieux P."/>
            <person name="Thoren M.H."/>
            <person name="Johannesson H."/>
        </authorList>
    </citation>
    <scope>NUCLEOTIDE SEQUENCE</scope>
    <source>
        <strain evidence="8">CBS 731.68</strain>
    </source>
</reference>
<dbReference type="SMART" id="SM00236">
    <property type="entry name" value="fCBD"/>
    <property type="match status" value="1"/>
</dbReference>
<dbReference type="GO" id="GO:0000272">
    <property type="term" value="P:polysaccharide catabolic process"/>
    <property type="evidence" value="ECO:0007669"/>
    <property type="project" value="UniProtKB-KW"/>
</dbReference>
<feature type="chain" id="PRO_5042847877" evidence="6">
    <location>
        <begin position="26"/>
        <end position="396"/>
    </location>
</feature>
<dbReference type="GO" id="GO:0005576">
    <property type="term" value="C:extracellular region"/>
    <property type="evidence" value="ECO:0007669"/>
    <property type="project" value="InterPro"/>
</dbReference>
<reference evidence="8" key="1">
    <citation type="journal article" date="2023" name="Mol. Phylogenet. Evol.">
        <title>Genome-scale phylogeny and comparative genomics of the fungal order Sordariales.</title>
        <authorList>
            <person name="Hensen N."/>
            <person name="Bonometti L."/>
            <person name="Westerberg I."/>
            <person name="Brannstrom I.O."/>
            <person name="Guillou S."/>
            <person name="Cros-Aarteil S."/>
            <person name="Calhoun S."/>
            <person name="Haridas S."/>
            <person name="Kuo A."/>
            <person name="Mondo S."/>
            <person name="Pangilinan J."/>
            <person name="Riley R."/>
            <person name="LaButti K."/>
            <person name="Andreopoulos B."/>
            <person name="Lipzen A."/>
            <person name="Chen C."/>
            <person name="Yan M."/>
            <person name="Daum C."/>
            <person name="Ng V."/>
            <person name="Clum A."/>
            <person name="Steindorff A."/>
            <person name="Ohm R.A."/>
            <person name="Martin F."/>
            <person name="Silar P."/>
            <person name="Natvig D.O."/>
            <person name="Lalanne C."/>
            <person name="Gautier V."/>
            <person name="Ament-Velasquez S.L."/>
            <person name="Kruys A."/>
            <person name="Hutchinson M.I."/>
            <person name="Powell A.J."/>
            <person name="Barry K."/>
            <person name="Miller A.N."/>
            <person name="Grigoriev I.V."/>
            <person name="Debuchy R."/>
            <person name="Gladieux P."/>
            <person name="Hiltunen Thoren M."/>
            <person name="Johannesson H."/>
        </authorList>
    </citation>
    <scope>NUCLEOTIDE SEQUENCE</scope>
    <source>
        <strain evidence="8">CBS 731.68</strain>
    </source>
</reference>
<name>A0AAN6TTY8_9PEZI</name>
<dbReference type="InterPro" id="IPR051058">
    <property type="entry name" value="GDSL_Est/Lipase"/>
</dbReference>
<dbReference type="PANTHER" id="PTHR45648:SF22">
    <property type="entry name" value="GDSL LIPASE_ACYLHYDROLASE FAMILY PROTEIN (AFU_ORTHOLOGUE AFUA_4G14700)"/>
    <property type="match status" value="1"/>
</dbReference>
<dbReference type="GeneID" id="87830357"/>
<dbReference type="PANTHER" id="PTHR45648">
    <property type="entry name" value="GDSL LIPASE/ACYLHYDROLASE FAMILY PROTEIN (AFU_ORTHOLOGUE AFUA_4G14700)"/>
    <property type="match status" value="1"/>
</dbReference>
<feature type="compositionally biased region" description="Low complexity" evidence="5">
    <location>
        <begin position="67"/>
        <end position="123"/>
    </location>
</feature>
<dbReference type="GO" id="GO:0030248">
    <property type="term" value="F:cellulose binding"/>
    <property type="evidence" value="ECO:0007669"/>
    <property type="project" value="InterPro"/>
</dbReference>
<dbReference type="Proteomes" id="UP001302602">
    <property type="component" value="Unassembled WGS sequence"/>
</dbReference>
<dbReference type="Pfam" id="PF00657">
    <property type="entry name" value="Lipase_GDSL"/>
    <property type="match status" value="1"/>
</dbReference>
<dbReference type="GO" id="GO:0016788">
    <property type="term" value="F:hydrolase activity, acting on ester bonds"/>
    <property type="evidence" value="ECO:0007669"/>
    <property type="project" value="InterPro"/>
</dbReference>
<dbReference type="InterPro" id="IPR036514">
    <property type="entry name" value="SGNH_hydro_sf"/>
</dbReference>
<keyword evidence="4" id="KW-0624">Polysaccharide degradation</keyword>
<keyword evidence="1 6" id="KW-0732">Signal</keyword>
<dbReference type="InterPro" id="IPR035971">
    <property type="entry name" value="CBD_sf"/>
</dbReference>
<dbReference type="AlphaFoldDB" id="A0AAN6TTY8"/>
<dbReference type="PROSITE" id="PS00562">
    <property type="entry name" value="CBM1_1"/>
    <property type="match status" value="1"/>
</dbReference>
<evidence type="ECO:0000256" key="6">
    <source>
        <dbReference type="SAM" id="SignalP"/>
    </source>
</evidence>
<protein>
    <submittedName>
        <fullName evidence="8">Carbohydrate esterase family 16 protein</fullName>
    </submittedName>
</protein>
<dbReference type="PROSITE" id="PS51164">
    <property type="entry name" value="CBM1_2"/>
    <property type="match status" value="1"/>
</dbReference>
<evidence type="ECO:0000256" key="2">
    <source>
        <dbReference type="ARBA" id="ARBA00022801"/>
    </source>
</evidence>
<evidence type="ECO:0000256" key="1">
    <source>
        <dbReference type="ARBA" id="ARBA00022729"/>
    </source>
</evidence>
<dbReference type="Pfam" id="PF00734">
    <property type="entry name" value="CBM_1"/>
    <property type="match status" value="1"/>
</dbReference>
<dbReference type="Gene3D" id="3.40.50.1110">
    <property type="entry name" value="SGNH hydrolase"/>
    <property type="match status" value="1"/>
</dbReference>
<dbReference type="CDD" id="cd01846">
    <property type="entry name" value="fatty_acyltransferase_like"/>
    <property type="match status" value="1"/>
</dbReference>
<dbReference type="InterPro" id="IPR001087">
    <property type="entry name" value="GDSL"/>
</dbReference>
<dbReference type="InterPro" id="IPR000254">
    <property type="entry name" value="CBD"/>
</dbReference>
<dbReference type="SUPFAM" id="SSF57180">
    <property type="entry name" value="Cellulose-binding domain"/>
    <property type="match status" value="1"/>
</dbReference>
<dbReference type="EMBL" id="MU853237">
    <property type="protein sequence ID" value="KAK4120634.1"/>
    <property type="molecule type" value="Genomic_DNA"/>
</dbReference>
<gene>
    <name evidence="8" type="ORF">N657DRAFT_648803</name>
</gene>
<dbReference type="SUPFAM" id="SSF52266">
    <property type="entry name" value="SGNH hydrolase"/>
    <property type="match status" value="1"/>
</dbReference>
<proteinExistence type="predicted"/>
<evidence type="ECO:0000313" key="9">
    <source>
        <dbReference type="Proteomes" id="UP001302602"/>
    </source>
</evidence>
<evidence type="ECO:0000256" key="5">
    <source>
        <dbReference type="SAM" id="MobiDB-lite"/>
    </source>
</evidence>
<feature type="domain" description="CBM1" evidence="7">
    <location>
        <begin position="27"/>
        <end position="63"/>
    </location>
</feature>
<dbReference type="RefSeq" id="XP_062644405.1">
    <property type="nucleotide sequence ID" value="XM_062793588.1"/>
</dbReference>
<evidence type="ECO:0000256" key="4">
    <source>
        <dbReference type="ARBA" id="ARBA00023326"/>
    </source>
</evidence>
<comment type="caution">
    <text evidence="8">The sequence shown here is derived from an EMBL/GenBank/DDBJ whole genome shotgun (WGS) entry which is preliminary data.</text>
</comment>
<evidence type="ECO:0000256" key="3">
    <source>
        <dbReference type="ARBA" id="ARBA00023277"/>
    </source>
</evidence>
<keyword evidence="9" id="KW-1185">Reference proteome</keyword>
<keyword evidence="2" id="KW-0378">Hydrolase</keyword>
<feature type="signal peptide" evidence="6">
    <location>
        <begin position="1"/>
        <end position="25"/>
    </location>
</feature>
<organism evidence="8 9">
    <name type="scientific">Parathielavia appendiculata</name>
    <dbReference type="NCBI Taxonomy" id="2587402"/>
    <lineage>
        <taxon>Eukaryota</taxon>
        <taxon>Fungi</taxon>
        <taxon>Dikarya</taxon>
        <taxon>Ascomycota</taxon>
        <taxon>Pezizomycotina</taxon>
        <taxon>Sordariomycetes</taxon>
        <taxon>Sordariomycetidae</taxon>
        <taxon>Sordariales</taxon>
        <taxon>Chaetomiaceae</taxon>
        <taxon>Parathielavia</taxon>
    </lineage>
</organism>
<evidence type="ECO:0000313" key="8">
    <source>
        <dbReference type="EMBL" id="KAK4120634.1"/>
    </source>
</evidence>